<dbReference type="PROSITE" id="PS51387">
    <property type="entry name" value="FAD_PCMH"/>
    <property type="match status" value="1"/>
</dbReference>
<evidence type="ECO:0000256" key="3">
    <source>
        <dbReference type="ARBA" id="ARBA00022827"/>
    </source>
</evidence>
<reference evidence="6 7" key="1">
    <citation type="submission" date="2023-10" db="EMBL/GenBank/DDBJ databases">
        <title>Development of a sustainable strategy for remediation of hydrocarbon-contaminated territories based on the waste exchange concept.</title>
        <authorList>
            <person name="Krivoruchko A."/>
        </authorList>
    </citation>
    <scope>NUCLEOTIDE SEQUENCE [LARGE SCALE GENOMIC DNA]</scope>
    <source>
        <strain evidence="6 7">IEGM 1203</strain>
    </source>
</reference>
<dbReference type="InterPro" id="IPR016169">
    <property type="entry name" value="FAD-bd_PCMH_sub2"/>
</dbReference>
<feature type="domain" description="FAD-binding PCMH-type" evidence="5">
    <location>
        <begin position="39"/>
        <end position="218"/>
    </location>
</feature>
<dbReference type="InterPro" id="IPR004113">
    <property type="entry name" value="FAD-bd_oxidored_4_C"/>
</dbReference>
<dbReference type="RefSeq" id="WP_317544978.1">
    <property type="nucleotide sequence ID" value="NZ_JAWLKB010000018.1"/>
</dbReference>
<keyword evidence="2" id="KW-0285">Flavoprotein</keyword>
<dbReference type="Gene3D" id="3.30.70.2740">
    <property type="match status" value="1"/>
</dbReference>
<evidence type="ECO:0000313" key="6">
    <source>
        <dbReference type="EMBL" id="MDV6270433.1"/>
    </source>
</evidence>
<accession>A0ABU4C1R0</accession>
<sequence length="456" mass="46988">MTTTVDMLGARLREVLGEKATTDPDRMGSYTRDQSLLTTAGVPAALVKATSVDDVAATMTVAHELSIPVVTRGAGTGLAGAANALDGCIVLSVAGMNRILDIDAAARTATVEPGVINGDLAEAARAQGLWYVPDPGSRAISSIGGNLATNAGGICCAKYGVTGDHVAALTAVLADGRVIRTGAKTRKNVAGLDLTHLLVGSEGTLAVIVEATMRLRTAPTAATTVVAFFDSAEKAIEAVLAVAAVAEPCQLELMDAVTIDAVNRFTRMGLDESAGAMLLIQCDGRSAVQEAADCAAACTRVGATEVFHTDDPEEGDAFTAARRMALPALEAMGTVLLDDVAVPVPALPRMLERIQDAAERHSVTIGTFGHAADGNLHPTIVFDAGELGAQDRARGAFDDIVHAALELDGTISGEHGIGVLKAPYMSDMIGSVERELMLSVKAAFDPRNILNPGRGI</sequence>
<dbReference type="SUPFAM" id="SSF56176">
    <property type="entry name" value="FAD-binding/transporter-associated domain-like"/>
    <property type="match status" value="1"/>
</dbReference>
<keyword evidence="4" id="KW-0560">Oxidoreductase</keyword>
<evidence type="ECO:0000313" key="7">
    <source>
        <dbReference type="Proteomes" id="UP001185927"/>
    </source>
</evidence>
<dbReference type="InterPro" id="IPR016166">
    <property type="entry name" value="FAD-bd_PCMH"/>
</dbReference>
<proteinExistence type="predicted"/>
<dbReference type="InterPro" id="IPR036318">
    <property type="entry name" value="FAD-bd_PCMH-like_sf"/>
</dbReference>
<comment type="caution">
    <text evidence="6">The sequence shown here is derived from an EMBL/GenBank/DDBJ whole genome shotgun (WGS) entry which is preliminary data.</text>
</comment>
<dbReference type="InterPro" id="IPR051914">
    <property type="entry name" value="FAD-linked_OxidoTrans_Type4"/>
</dbReference>
<evidence type="ECO:0000259" key="5">
    <source>
        <dbReference type="PROSITE" id="PS51387"/>
    </source>
</evidence>
<dbReference type="InterPro" id="IPR006094">
    <property type="entry name" value="Oxid_FAD_bind_N"/>
</dbReference>
<keyword evidence="3" id="KW-0274">FAD</keyword>
<dbReference type="PANTHER" id="PTHR42934">
    <property type="entry name" value="GLYCOLATE OXIDASE SUBUNIT GLCD"/>
    <property type="match status" value="1"/>
</dbReference>
<comment type="cofactor">
    <cofactor evidence="1">
        <name>FAD</name>
        <dbReference type="ChEBI" id="CHEBI:57692"/>
    </cofactor>
</comment>
<evidence type="ECO:0000256" key="4">
    <source>
        <dbReference type="ARBA" id="ARBA00023002"/>
    </source>
</evidence>
<dbReference type="Gene3D" id="1.10.45.10">
    <property type="entry name" value="Vanillyl-alcohol Oxidase, Chain A, domain 4"/>
    <property type="match status" value="1"/>
</dbReference>
<organism evidence="6 7">
    <name type="scientific">Rhodococcus globerulus</name>
    <dbReference type="NCBI Taxonomy" id="33008"/>
    <lineage>
        <taxon>Bacteria</taxon>
        <taxon>Bacillati</taxon>
        <taxon>Actinomycetota</taxon>
        <taxon>Actinomycetes</taxon>
        <taxon>Mycobacteriales</taxon>
        <taxon>Nocardiaceae</taxon>
        <taxon>Rhodococcus</taxon>
    </lineage>
</organism>
<evidence type="ECO:0000256" key="2">
    <source>
        <dbReference type="ARBA" id="ARBA00022630"/>
    </source>
</evidence>
<dbReference type="Gene3D" id="3.30.465.10">
    <property type="match status" value="1"/>
</dbReference>
<dbReference type="PANTHER" id="PTHR42934:SF2">
    <property type="entry name" value="GLYCOLATE OXIDASE SUBUNIT GLCD"/>
    <property type="match status" value="1"/>
</dbReference>
<name>A0ABU4C1R0_RHOGO</name>
<dbReference type="EMBL" id="JAWLKB010000018">
    <property type="protein sequence ID" value="MDV6270433.1"/>
    <property type="molecule type" value="Genomic_DNA"/>
</dbReference>
<keyword evidence="7" id="KW-1185">Reference proteome</keyword>
<dbReference type="InterPro" id="IPR016164">
    <property type="entry name" value="FAD-linked_Oxase-like_C"/>
</dbReference>
<dbReference type="Pfam" id="PF02913">
    <property type="entry name" value="FAD-oxidase_C"/>
    <property type="match status" value="1"/>
</dbReference>
<protein>
    <submittedName>
        <fullName evidence="6">FAD-linked oxidase C-terminal domain-containing protein</fullName>
    </submittedName>
</protein>
<gene>
    <name evidence="6" type="ORF">R3Q16_27775</name>
</gene>
<dbReference type="SUPFAM" id="SSF55103">
    <property type="entry name" value="FAD-linked oxidases, C-terminal domain"/>
    <property type="match status" value="1"/>
</dbReference>
<dbReference type="Proteomes" id="UP001185927">
    <property type="component" value="Unassembled WGS sequence"/>
</dbReference>
<dbReference type="InterPro" id="IPR016171">
    <property type="entry name" value="Vanillyl_alc_oxidase_C-sub2"/>
</dbReference>
<evidence type="ECO:0000256" key="1">
    <source>
        <dbReference type="ARBA" id="ARBA00001974"/>
    </source>
</evidence>
<dbReference type="Pfam" id="PF01565">
    <property type="entry name" value="FAD_binding_4"/>
    <property type="match status" value="1"/>
</dbReference>